<evidence type="ECO:0000256" key="3">
    <source>
        <dbReference type="ARBA" id="ARBA00022448"/>
    </source>
</evidence>
<proteinExistence type="inferred from homology"/>
<evidence type="ECO:0000313" key="12">
    <source>
        <dbReference type="Proteomes" id="UP000799767"/>
    </source>
</evidence>
<comment type="similarity">
    <text evidence="2 8">Belongs to the WRB/GET1 family.</text>
</comment>
<feature type="region of interest" description="Disordered" evidence="9">
    <location>
        <begin position="195"/>
        <end position="214"/>
    </location>
</feature>
<evidence type="ECO:0000313" key="11">
    <source>
        <dbReference type="EMBL" id="KAF2480183.1"/>
    </source>
</evidence>
<accession>A0A6A6PL20</accession>
<comment type="caution">
    <text evidence="8">Lacks conserved residue(s) required for the propagation of feature annotation.</text>
</comment>
<feature type="signal peptide" evidence="10">
    <location>
        <begin position="1"/>
        <end position="22"/>
    </location>
</feature>
<keyword evidence="8" id="KW-0175">Coiled coil</keyword>
<feature type="compositionally biased region" description="Basic and acidic residues" evidence="9">
    <location>
        <begin position="203"/>
        <end position="214"/>
    </location>
</feature>
<comment type="subcellular location">
    <subcellularLocation>
        <location evidence="1">Endoplasmic reticulum membrane</location>
        <topology evidence="1">Multi-pass membrane protein</topology>
    </subcellularLocation>
</comment>
<reference evidence="11" key="1">
    <citation type="journal article" date="2020" name="Stud. Mycol.">
        <title>101 Dothideomycetes genomes: a test case for predicting lifestyles and emergence of pathogens.</title>
        <authorList>
            <person name="Haridas S."/>
            <person name="Albert R."/>
            <person name="Binder M."/>
            <person name="Bloem J."/>
            <person name="Labutti K."/>
            <person name="Salamov A."/>
            <person name="Andreopoulos B."/>
            <person name="Baker S."/>
            <person name="Barry K."/>
            <person name="Bills G."/>
            <person name="Bluhm B."/>
            <person name="Cannon C."/>
            <person name="Castanera R."/>
            <person name="Culley D."/>
            <person name="Daum C."/>
            <person name="Ezra D."/>
            <person name="Gonzalez J."/>
            <person name="Henrissat B."/>
            <person name="Kuo A."/>
            <person name="Liang C."/>
            <person name="Lipzen A."/>
            <person name="Lutzoni F."/>
            <person name="Magnuson J."/>
            <person name="Mondo S."/>
            <person name="Nolan M."/>
            <person name="Ohm R."/>
            <person name="Pangilinan J."/>
            <person name="Park H.-J."/>
            <person name="Ramirez L."/>
            <person name="Alfaro M."/>
            <person name="Sun H."/>
            <person name="Tritt A."/>
            <person name="Yoshinaga Y."/>
            <person name="Zwiers L.-H."/>
            <person name="Turgeon B."/>
            <person name="Goodwin S."/>
            <person name="Spatafora J."/>
            <person name="Crous P."/>
            <person name="Grigoriev I."/>
        </authorList>
    </citation>
    <scope>NUCLEOTIDE SEQUENCE</scope>
    <source>
        <strain evidence="11">CBS 113389</strain>
    </source>
</reference>
<dbReference type="PANTHER" id="PTHR42650:SF1">
    <property type="entry name" value="GUIDED ENTRY OF TAIL-ANCHORED PROTEINS FACTOR 1"/>
    <property type="match status" value="1"/>
</dbReference>
<keyword evidence="5 8" id="KW-0256">Endoplasmic reticulum</keyword>
<evidence type="ECO:0000256" key="5">
    <source>
        <dbReference type="ARBA" id="ARBA00022824"/>
    </source>
</evidence>
<sequence length="214" mass="23816">MPSPLLIAFTLQFLILAINTLGKQTFNDTLWRLYTLVFSTTSNPDTQDLSKQKREVLRLQRELNATSAQDEFAKWAKLRRQHDKAKEKYEAQAQQSARQTFDRIASALRFLGTQGLNFGCNFYFGKQAMFWLPSGWFPYPVEWVLSFPRAPLGAVSINVWGIACASVIGLLKEGVVGVWGLRSAEGKQGAVKVPAGAGTGVKGEGEGMREKKEL</sequence>
<dbReference type="Proteomes" id="UP000799767">
    <property type="component" value="Unassembled WGS sequence"/>
</dbReference>
<dbReference type="InterPro" id="IPR028945">
    <property type="entry name" value="Get1"/>
</dbReference>
<gene>
    <name evidence="8" type="primary">GET1</name>
    <name evidence="11" type="ORF">BDY17DRAFT_256081</name>
</gene>
<feature type="coiled-coil region" evidence="8">
    <location>
        <begin position="49"/>
        <end position="99"/>
    </location>
</feature>
<dbReference type="GO" id="GO:0043495">
    <property type="term" value="F:protein-membrane adaptor activity"/>
    <property type="evidence" value="ECO:0007669"/>
    <property type="project" value="TreeGrafter"/>
</dbReference>
<dbReference type="OrthoDB" id="69461at2759"/>
<evidence type="ECO:0000256" key="10">
    <source>
        <dbReference type="SAM" id="SignalP"/>
    </source>
</evidence>
<dbReference type="InterPro" id="IPR027538">
    <property type="entry name" value="Get1_fungi"/>
</dbReference>
<feature type="chain" id="PRO_5025347015" evidence="10">
    <location>
        <begin position="23"/>
        <end position="214"/>
    </location>
</feature>
<evidence type="ECO:0000256" key="8">
    <source>
        <dbReference type="HAMAP-Rule" id="MF_03113"/>
    </source>
</evidence>
<protein>
    <submittedName>
        <fullName evidence="11">CHD5-like protein-domain-containing protein</fullName>
    </submittedName>
</protein>
<organism evidence="11 12">
    <name type="scientific">Neohortaea acidophila</name>
    <dbReference type="NCBI Taxonomy" id="245834"/>
    <lineage>
        <taxon>Eukaryota</taxon>
        <taxon>Fungi</taxon>
        <taxon>Dikarya</taxon>
        <taxon>Ascomycota</taxon>
        <taxon>Pezizomycotina</taxon>
        <taxon>Dothideomycetes</taxon>
        <taxon>Dothideomycetidae</taxon>
        <taxon>Mycosphaerellales</taxon>
        <taxon>Teratosphaeriaceae</taxon>
        <taxon>Neohortaea</taxon>
    </lineage>
</organism>
<keyword evidence="10" id="KW-0732">Signal</keyword>
<evidence type="ECO:0000256" key="1">
    <source>
        <dbReference type="ARBA" id="ARBA00004477"/>
    </source>
</evidence>
<dbReference type="Gene3D" id="1.10.287.660">
    <property type="entry name" value="Helix hairpin bin"/>
    <property type="match status" value="1"/>
</dbReference>
<keyword evidence="4 8" id="KW-0812">Transmembrane</keyword>
<keyword evidence="12" id="KW-1185">Reference proteome</keyword>
<evidence type="ECO:0000256" key="9">
    <source>
        <dbReference type="SAM" id="MobiDB-lite"/>
    </source>
</evidence>
<dbReference type="EMBL" id="MU001640">
    <property type="protein sequence ID" value="KAF2480183.1"/>
    <property type="molecule type" value="Genomic_DNA"/>
</dbReference>
<evidence type="ECO:0000256" key="7">
    <source>
        <dbReference type="ARBA" id="ARBA00023136"/>
    </source>
</evidence>
<keyword evidence="6 8" id="KW-1133">Transmembrane helix</keyword>
<dbReference type="GO" id="GO:0043529">
    <property type="term" value="C:GET complex"/>
    <property type="evidence" value="ECO:0007669"/>
    <property type="project" value="InterPro"/>
</dbReference>
<dbReference type="InterPro" id="IPR029012">
    <property type="entry name" value="Helix_hairpin_bin_sf"/>
</dbReference>
<evidence type="ECO:0000256" key="2">
    <source>
        <dbReference type="ARBA" id="ARBA00010799"/>
    </source>
</evidence>
<name>A0A6A6PL20_9PEZI</name>
<dbReference type="GO" id="GO:0005789">
    <property type="term" value="C:endoplasmic reticulum membrane"/>
    <property type="evidence" value="ECO:0007669"/>
    <property type="project" value="UniProtKB-SubCell"/>
</dbReference>
<feature type="topological domain" description="Lumenal" evidence="8">
    <location>
        <begin position="1"/>
        <end position="4"/>
    </location>
</feature>
<feature type="topological domain" description="Cytoplasmic" evidence="8">
    <location>
        <begin position="172"/>
        <end position="214"/>
    </location>
</feature>
<evidence type="ECO:0000256" key="6">
    <source>
        <dbReference type="ARBA" id="ARBA00022989"/>
    </source>
</evidence>
<evidence type="ECO:0000256" key="4">
    <source>
        <dbReference type="ARBA" id="ARBA00022692"/>
    </source>
</evidence>
<dbReference type="Pfam" id="PF04420">
    <property type="entry name" value="CHD5"/>
    <property type="match status" value="1"/>
</dbReference>
<keyword evidence="3 8" id="KW-0813">Transport</keyword>
<dbReference type="GO" id="GO:0071816">
    <property type="term" value="P:tail-anchored membrane protein insertion into ER membrane"/>
    <property type="evidence" value="ECO:0007669"/>
    <property type="project" value="InterPro"/>
</dbReference>
<keyword evidence="7 8" id="KW-0472">Membrane</keyword>
<dbReference type="AlphaFoldDB" id="A0A6A6PL20"/>
<dbReference type="HAMAP" id="MF_03113">
    <property type="entry name" value="Get1"/>
    <property type="match status" value="1"/>
</dbReference>
<dbReference type="PANTHER" id="PTHR42650">
    <property type="entry name" value="TAIL-ANCHORED PROTEIN INSERTION RECEPTOR WRB"/>
    <property type="match status" value="1"/>
</dbReference>